<evidence type="ECO:0000259" key="1">
    <source>
        <dbReference type="Pfam" id="PF01863"/>
    </source>
</evidence>
<reference evidence="2" key="2">
    <citation type="submission" date="2015-03" db="EMBL/GenBank/DDBJ databases">
        <title>Genome sequence of Pseudoalteromonas citrea.</title>
        <authorList>
            <person name="Xie B.-B."/>
            <person name="Rong J.-C."/>
            <person name="Qin Q.-L."/>
            <person name="Zhang Y.-Z."/>
        </authorList>
    </citation>
    <scope>NUCLEOTIDE SEQUENCE</scope>
    <source>
        <strain evidence="2">DSM 8771</strain>
    </source>
</reference>
<dbReference type="InterPro" id="IPR053136">
    <property type="entry name" value="UTP_pyrophosphatase-like"/>
</dbReference>
<name>A0AAD4AI66_9GAMM</name>
<sequence>MDFKHYFQHYPENIQQQVSQLINSNQLATYFKKKYPSAHQLRSQKQLFEYTNEFKQRYLKNAPKLSNVAYKKQKDLVKNALGTHTFKSQQHGGKLKAKHEIAIADQLKYAPEPLLRMLVVHELAHFKEKDHNKAFYQLCCHMEPEYHKLELDLRLFLVLQHQEMSFYEK</sequence>
<dbReference type="PANTHER" id="PTHR30399">
    <property type="entry name" value="UNCHARACTERIZED PROTEIN YGJP"/>
    <property type="match status" value="1"/>
</dbReference>
<dbReference type="InterPro" id="IPR002725">
    <property type="entry name" value="YgjP-like_metallopeptidase"/>
</dbReference>
<dbReference type="Pfam" id="PF01863">
    <property type="entry name" value="YgjP-like"/>
    <property type="match status" value="1"/>
</dbReference>
<dbReference type="EMBL" id="AHBZ03000021">
    <property type="protein sequence ID" value="KAF7770163.1"/>
    <property type="molecule type" value="Genomic_DNA"/>
</dbReference>
<dbReference type="Gene3D" id="3.30.2010.10">
    <property type="entry name" value="Metalloproteases ('zincins'), catalytic domain"/>
    <property type="match status" value="1"/>
</dbReference>
<accession>A0AAD4AI66</accession>
<dbReference type="Proteomes" id="UP000016487">
    <property type="component" value="Unassembled WGS sequence"/>
</dbReference>
<gene>
    <name evidence="2" type="ORF">PCIT_a3140</name>
</gene>
<dbReference type="PANTHER" id="PTHR30399:SF1">
    <property type="entry name" value="UTP PYROPHOSPHATASE"/>
    <property type="match status" value="1"/>
</dbReference>
<proteinExistence type="predicted"/>
<organism evidence="2 3">
    <name type="scientific">Pseudoalteromonas citrea</name>
    <dbReference type="NCBI Taxonomy" id="43655"/>
    <lineage>
        <taxon>Bacteria</taxon>
        <taxon>Pseudomonadati</taxon>
        <taxon>Pseudomonadota</taxon>
        <taxon>Gammaproteobacteria</taxon>
        <taxon>Alteromonadales</taxon>
        <taxon>Pseudoalteromonadaceae</taxon>
        <taxon>Pseudoalteromonas</taxon>
    </lineage>
</organism>
<comment type="caution">
    <text evidence="2">The sequence shown here is derived from an EMBL/GenBank/DDBJ whole genome shotgun (WGS) entry which is preliminary data.</text>
</comment>
<evidence type="ECO:0000313" key="3">
    <source>
        <dbReference type="Proteomes" id="UP000016487"/>
    </source>
</evidence>
<dbReference type="CDD" id="cd07344">
    <property type="entry name" value="M48_yhfN_like"/>
    <property type="match status" value="1"/>
</dbReference>
<reference evidence="2" key="1">
    <citation type="journal article" date="2012" name="J. Bacteriol.">
        <title>Genome sequences of type strains of seven species of the marine bacterium Pseudoalteromonas.</title>
        <authorList>
            <person name="Xie B.B."/>
            <person name="Shu Y.L."/>
            <person name="Qin Q.L."/>
            <person name="Rong J.C."/>
            <person name="Zhang X.Y."/>
            <person name="Chen X.L."/>
            <person name="Shi M."/>
            <person name="He H.L."/>
            <person name="Zhou B.C."/>
            <person name="Zhang Y.Z."/>
        </authorList>
    </citation>
    <scope>NUCLEOTIDE SEQUENCE</scope>
    <source>
        <strain evidence="2">DSM 8771</strain>
    </source>
</reference>
<protein>
    <recommendedName>
        <fullName evidence="1">YgjP-like metallopeptidase domain-containing protein</fullName>
    </recommendedName>
</protein>
<feature type="domain" description="YgjP-like metallopeptidase" evidence="1">
    <location>
        <begin position="36"/>
        <end position="153"/>
    </location>
</feature>
<dbReference type="RefSeq" id="WP_010365030.1">
    <property type="nucleotide sequence ID" value="NZ_AHBZ03000021.1"/>
</dbReference>
<dbReference type="AlphaFoldDB" id="A0AAD4AI66"/>
<evidence type="ECO:0000313" key="2">
    <source>
        <dbReference type="EMBL" id="KAF7770163.1"/>
    </source>
</evidence>